<evidence type="ECO:0008006" key="3">
    <source>
        <dbReference type="Google" id="ProtNLM"/>
    </source>
</evidence>
<reference evidence="1 2" key="1">
    <citation type="submission" date="2017-04" db="EMBL/GenBank/DDBJ databases">
        <title>Staphylococcus agnetis, a potential pathogen in the broiler production.</title>
        <authorList>
            <person name="Poulsen L."/>
        </authorList>
    </citation>
    <scope>NUCLEOTIDE SEQUENCE [LARGE SCALE GENOMIC DNA]</scope>
    <source>
        <strain evidence="1 2">723_310714_2_2_spleen</strain>
    </source>
</reference>
<gene>
    <name evidence="1" type="ORF">B9M88_09765</name>
</gene>
<protein>
    <recommendedName>
        <fullName evidence="3">Pathogenicity island protein</fullName>
    </recommendedName>
</protein>
<name>A0ABX3Z3R6_9STAP</name>
<evidence type="ECO:0000313" key="1">
    <source>
        <dbReference type="EMBL" id="OTW30545.1"/>
    </source>
</evidence>
<comment type="caution">
    <text evidence="1">The sequence shown here is derived from an EMBL/GenBank/DDBJ whole genome shotgun (WGS) entry which is preliminary data.</text>
</comment>
<proteinExistence type="predicted"/>
<keyword evidence="2" id="KW-1185">Reference proteome</keyword>
<accession>A0ABX3Z3R6</accession>
<sequence length="113" mass="13492">MNYMSKEHNEVKETQSLVDDFKVTSMDIMDEDDLKLINYFIDELKPYLDMVDFTIANLKVSLEDTYDKELEEELEFYNYKSSRLHALIPQLEIDAYNLEIHLEERENGDKESL</sequence>
<dbReference type="Proteomes" id="UP000195208">
    <property type="component" value="Unassembled WGS sequence"/>
</dbReference>
<organism evidence="1 2">
    <name type="scientific">Staphylococcus agnetis</name>
    <dbReference type="NCBI Taxonomy" id="985762"/>
    <lineage>
        <taxon>Bacteria</taxon>
        <taxon>Bacillati</taxon>
        <taxon>Bacillota</taxon>
        <taxon>Bacilli</taxon>
        <taxon>Bacillales</taxon>
        <taxon>Staphylococcaceae</taxon>
        <taxon>Staphylococcus</taxon>
    </lineage>
</organism>
<evidence type="ECO:0000313" key="2">
    <source>
        <dbReference type="Proteomes" id="UP000195208"/>
    </source>
</evidence>
<dbReference type="EMBL" id="NEFX01000018">
    <property type="protein sequence ID" value="OTW30545.1"/>
    <property type="molecule type" value="Genomic_DNA"/>
</dbReference>